<evidence type="ECO:0000256" key="2">
    <source>
        <dbReference type="ARBA" id="ARBA00023136"/>
    </source>
</evidence>
<evidence type="ECO:0000313" key="5">
    <source>
        <dbReference type="Proteomes" id="UP000215902"/>
    </source>
</evidence>
<reference evidence="4 5" key="1">
    <citation type="submission" date="2017-06" db="EMBL/GenBank/DDBJ databases">
        <title>A platform for efficient transgenesis in Macrostomum lignano, a flatworm model organism for stem cell research.</title>
        <authorList>
            <person name="Berezikov E."/>
        </authorList>
    </citation>
    <scope>NUCLEOTIDE SEQUENCE [LARGE SCALE GENOMIC DNA]</scope>
    <source>
        <strain evidence="4">DV1</strain>
        <tissue evidence="4">Whole organism</tissue>
    </source>
</reference>
<evidence type="ECO:0000259" key="3">
    <source>
        <dbReference type="Pfam" id="PF01103"/>
    </source>
</evidence>
<evidence type="ECO:0000313" key="4">
    <source>
        <dbReference type="EMBL" id="PAA90016.1"/>
    </source>
</evidence>
<gene>
    <name evidence="4" type="ORF">BOX15_Mlig017139g2</name>
</gene>
<sequence length="386" mass="40857">QHQPQSQPPPFLASRSGPVASGADGAASLKLSIGAAISGAKNLAPWRLWTGAVIGQSDSLSGRVWLESPPLAGTGWLASWRSLVGCYLDRTVFEQAAFENRSRGCFCGLSYASRTAQCTRRRHSLLLDASARQFSLTPEEATAALADSPEAVVALPSAWRLSLRHNSEWDARDCPAAPACGWLIRCSNELAAFDAGGGERPGDIGVLLRHRTTAQAIWRLPLQHLLGNCCPSLSARLDFCKCFAADDRAPFEDRFPFGGAAAGVRGFAPNRAGPSFPPPLADWGSGDNRRWFGRRYVGGLFRLAVGLEASIATPLAPSVRLRAFVDAGCVASMEDAGLGVACGLGAACPVAGGAARLELNWCWAPWPRLDTDAAVPGLSACLLAEY</sequence>
<proteinExistence type="predicted"/>
<dbReference type="Gene3D" id="2.40.160.50">
    <property type="entry name" value="membrane protein fhac: a member of the omp85/tpsb transporter family"/>
    <property type="match status" value="1"/>
</dbReference>
<dbReference type="Proteomes" id="UP000215902">
    <property type="component" value="Unassembled WGS sequence"/>
</dbReference>
<dbReference type="AlphaFoldDB" id="A0A267GVH8"/>
<comment type="caution">
    <text evidence="4">The sequence shown here is derived from an EMBL/GenBank/DDBJ whole genome shotgun (WGS) entry which is preliminary data.</text>
</comment>
<dbReference type="InterPro" id="IPR000184">
    <property type="entry name" value="Bac_surfAg_D15"/>
</dbReference>
<protein>
    <recommendedName>
        <fullName evidence="3">Bacterial surface antigen (D15) domain-containing protein</fullName>
    </recommendedName>
</protein>
<keyword evidence="2" id="KW-0472">Membrane</keyword>
<comment type="subcellular location">
    <subcellularLocation>
        <location evidence="1">Membrane</location>
    </subcellularLocation>
</comment>
<name>A0A267GVH8_9PLAT</name>
<feature type="domain" description="Bacterial surface antigen (D15)" evidence="3">
    <location>
        <begin position="97"/>
        <end position="363"/>
    </location>
</feature>
<organism evidence="4 5">
    <name type="scientific">Macrostomum lignano</name>
    <dbReference type="NCBI Taxonomy" id="282301"/>
    <lineage>
        <taxon>Eukaryota</taxon>
        <taxon>Metazoa</taxon>
        <taxon>Spiralia</taxon>
        <taxon>Lophotrochozoa</taxon>
        <taxon>Platyhelminthes</taxon>
        <taxon>Rhabditophora</taxon>
        <taxon>Macrostomorpha</taxon>
        <taxon>Macrostomida</taxon>
        <taxon>Macrostomidae</taxon>
        <taxon>Macrostomum</taxon>
    </lineage>
</organism>
<evidence type="ECO:0000256" key="1">
    <source>
        <dbReference type="ARBA" id="ARBA00004370"/>
    </source>
</evidence>
<keyword evidence="5" id="KW-1185">Reference proteome</keyword>
<dbReference type="EMBL" id="NIVC01000129">
    <property type="protein sequence ID" value="PAA90016.1"/>
    <property type="molecule type" value="Genomic_DNA"/>
</dbReference>
<dbReference type="Pfam" id="PF01103">
    <property type="entry name" value="Omp85"/>
    <property type="match status" value="1"/>
</dbReference>
<dbReference type="GO" id="GO:0019867">
    <property type="term" value="C:outer membrane"/>
    <property type="evidence" value="ECO:0007669"/>
    <property type="project" value="InterPro"/>
</dbReference>
<accession>A0A267GVH8</accession>
<feature type="non-terminal residue" evidence="4">
    <location>
        <position position="1"/>
    </location>
</feature>